<protein>
    <recommendedName>
        <fullName evidence="4">HTH arsR-type domain-containing protein</fullName>
    </recommendedName>
</protein>
<dbReference type="RefSeq" id="WP_013008157.1">
    <property type="nucleotide sequence ID" value="NC_013939.1"/>
</dbReference>
<dbReference type="OrthoDB" id="9798835at2"/>
<dbReference type="InterPro" id="IPR036390">
    <property type="entry name" value="WH_DNA-bd_sf"/>
</dbReference>
<dbReference type="Proteomes" id="UP000001520">
    <property type="component" value="Chromosome"/>
</dbReference>
<dbReference type="eggNOG" id="COG0640">
    <property type="taxonomic scope" value="Bacteria"/>
</dbReference>
<dbReference type="HOGENOM" id="CLU_1193229_0_0_0"/>
<dbReference type="InterPro" id="IPR051081">
    <property type="entry name" value="HTH_MetalResp_TranReg"/>
</dbReference>
<keyword evidence="6" id="KW-1185">Reference proteome</keyword>
<dbReference type="InterPro" id="IPR036388">
    <property type="entry name" value="WH-like_DNA-bd_sf"/>
</dbReference>
<evidence type="ECO:0000313" key="5">
    <source>
        <dbReference type="EMBL" id="BAI80911.1"/>
    </source>
</evidence>
<dbReference type="Pfam" id="PF01022">
    <property type="entry name" value="HTH_5"/>
    <property type="match status" value="1"/>
</dbReference>
<accession>D3PE88</accession>
<name>D3PE88_DEFDS</name>
<gene>
    <name evidence="5" type="ordered locus">DEFDS_1451</name>
</gene>
<dbReference type="InterPro" id="IPR036196">
    <property type="entry name" value="Ptyr_pPase_sf"/>
</dbReference>
<dbReference type="AlphaFoldDB" id="D3PE88"/>
<evidence type="ECO:0000259" key="4">
    <source>
        <dbReference type="PROSITE" id="PS50987"/>
    </source>
</evidence>
<keyword evidence="1" id="KW-0805">Transcription regulation</keyword>
<dbReference type="SUPFAM" id="SSF52788">
    <property type="entry name" value="Phosphotyrosine protein phosphatases I"/>
    <property type="match status" value="1"/>
</dbReference>
<evidence type="ECO:0000256" key="1">
    <source>
        <dbReference type="ARBA" id="ARBA00023015"/>
    </source>
</evidence>
<dbReference type="GO" id="GO:0003700">
    <property type="term" value="F:DNA-binding transcription factor activity"/>
    <property type="evidence" value="ECO:0007669"/>
    <property type="project" value="InterPro"/>
</dbReference>
<dbReference type="SUPFAM" id="SSF46785">
    <property type="entry name" value="Winged helix' DNA-binding domain"/>
    <property type="match status" value="1"/>
</dbReference>
<dbReference type="KEGG" id="ddf:DEFDS_1451"/>
<evidence type="ECO:0000313" key="6">
    <source>
        <dbReference type="Proteomes" id="UP000001520"/>
    </source>
</evidence>
<dbReference type="PROSITE" id="PS50987">
    <property type="entry name" value="HTH_ARSR_2"/>
    <property type="match status" value="1"/>
</dbReference>
<evidence type="ECO:0000256" key="3">
    <source>
        <dbReference type="ARBA" id="ARBA00023163"/>
    </source>
</evidence>
<proteinExistence type="predicted"/>
<dbReference type="Gene3D" id="1.10.10.10">
    <property type="entry name" value="Winged helix-like DNA-binding domain superfamily/Winged helix DNA-binding domain"/>
    <property type="match status" value="1"/>
</dbReference>
<feature type="domain" description="HTH arsR-type" evidence="4">
    <location>
        <begin position="1"/>
        <end position="92"/>
    </location>
</feature>
<dbReference type="InterPro" id="IPR001845">
    <property type="entry name" value="HTH_ArsR_DNA-bd_dom"/>
</dbReference>
<organism evidence="5 6">
    <name type="scientific">Deferribacter desulfuricans (strain DSM 14783 / JCM 11476 / NBRC 101012 / SSM1)</name>
    <dbReference type="NCBI Taxonomy" id="639282"/>
    <lineage>
        <taxon>Bacteria</taxon>
        <taxon>Pseudomonadati</taxon>
        <taxon>Deferribacterota</taxon>
        <taxon>Deferribacteres</taxon>
        <taxon>Deferribacterales</taxon>
        <taxon>Deferribacteraceae</taxon>
        <taxon>Deferribacter</taxon>
    </lineage>
</organism>
<dbReference type="EMBL" id="AP011529">
    <property type="protein sequence ID" value="BAI80911.1"/>
    <property type="molecule type" value="Genomic_DNA"/>
</dbReference>
<dbReference type="SMART" id="SM00418">
    <property type="entry name" value="HTH_ARSR"/>
    <property type="match status" value="1"/>
</dbReference>
<reference evidence="5 6" key="1">
    <citation type="journal article" date="2010" name="DNA Res.">
        <title>Bacterial lifestyle in a deep-sea hydrothermal vent chimney revealed by the genome sequence of the thermophilic bacterium Deferribacter desulfuricans SSM1.</title>
        <authorList>
            <person name="Takaki Y."/>
            <person name="Shimamura S."/>
            <person name="Nakagawa S."/>
            <person name="Fukuhara Y."/>
            <person name="Horikawa H."/>
            <person name="Ankai A."/>
            <person name="Harada T."/>
            <person name="Hosoyama A."/>
            <person name="Oguchi A."/>
            <person name="Fukui S."/>
            <person name="Fujita N."/>
            <person name="Takami H."/>
            <person name="Takai K."/>
        </authorList>
    </citation>
    <scope>NUCLEOTIDE SEQUENCE [LARGE SCALE GENOMIC DNA]</scope>
    <source>
        <strain evidence="6">DSM 14783 / JCM 11476 / NBRC 101012 / SSM1</strain>
    </source>
</reference>
<dbReference type="STRING" id="639282.DEFDS_1451"/>
<dbReference type="CDD" id="cd00090">
    <property type="entry name" value="HTH_ARSR"/>
    <property type="match status" value="1"/>
</dbReference>
<sequence length="232" mass="27341">MIEEFLKAISDKTRLRILNLINFANEICVCDLENTLKLKQSTLSTHLSKLNKTNIINYRKKGKWSYYRINNELDKNYQKLLKNIINVFKKSETAKSDIKNYKSNKNSCSISYKILIVDDKNDLYSQILEKELSKKENFNIVSAGINPADKVSPLLKKLYPDDFKNFSFFTKSINNFLDYEFDIIFYLISDKKQNLPDLKAKKLIEITIKENEQKLPINDLKKLLLKKCERYL</sequence>
<dbReference type="NCBIfam" id="NF033788">
    <property type="entry name" value="HTH_metalloreg"/>
    <property type="match status" value="1"/>
</dbReference>
<keyword evidence="3" id="KW-0804">Transcription</keyword>
<evidence type="ECO:0000256" key="2">
    <source>
        <dbReference type="ARBA" id="ARBA00023125"/>
    </source>
</evidence>
<dbReference type="PRINTS" id="PR00778">
    <property type="entry name" value="HTHARSR"/>
</dbReference>
<dbReference type="PANTHER" id="PTHR33154:SF18">
    <property type="entry name" value="ARSENICAL RESISTANCE OPERON REPRESSOR"/>
    <property type="match status" value="1"/>
</dbReference>
<dbReference type="InterPro" id="IPR011991">
    <property type="entry name" value="ArsR-like_HTH"/>
</dbReference>
<dbReference type="GO" id="GO:0003677">
    <property type="term" value="F:DNA binding"/>
    <property type="evidence" value="ECO:0007669"/>
    <property type="project" value="UniProtKB-KW"/>
</dbReference>
<keyword evidence="2" id="KW-0238">DNA-binding</keyword>
<dbReference type="PANTHER" id="PTHR33154">
    <property type="entry name" value="TRANSCRIPTIONAL REGULATOR, ARSR FAMILY"/>
    <property type="match status" value="1"/>
</dbReference>